<dbReference type="InterPro" id="IPR000683">
    <property type="entry name" value="Gfo/Idh/MocA-like_OxRdtase_N"/>
</dbReference>
<comment type="similarity">
    <text evidence="1">Belongs to the Gfo/Idh/MocA family.</text>
</comment>
<reference evidence="5 7" key="1">
    <citation type="submission" date="2018-08" db="EMBL/GenBank/DDBJ databases">
        <title>Proposal of Muricauda 72 sp.nov. and Muricauda NH166 sp.nov., isolated from seawater.</title>
        <authorList>
            <person name="Cheng H."/>
            <person name="Wu Y.-H."/>
            <person name="Guo L.-L."/>
            <person name="Xu X.-W."/>
        </authorList>
    </citation>
    <scope>NUCLEOTIDE SEQUENCE [LARGE SCALE GENOMIC DNA]</scope>
    <source>
        <strain evidence="5 7">72</strain>
    </source>
</reference>
<dbReference type="PANTHER" id="PTHR22604">
    <property type="entry name" value="OXIDOREDUCTASES"/>
    <property type="match status" value="1"/>
</dbReference>
<dbReference type="Gene3D" id="3.30.360.10">
    <property type="entry name" value="Dihydrodipicolinate Reductase, domain 2"/>
    <property type="match status" value="1"/>
</dbReference>
<protein>
    <submittedName>
        <fullName evidence="5">Gfo/Idh/MocA family oxidoreductase</fullName>
    </submittedName>
</protein>
<sequence length="327" mass="36935">MESKIKWGVVGPGKIARKFASDLQLVKDAILTGVGSRSLQRAQEFADEFEVPHVFGTYEELFQSPEVDVLYIATPHNFHKDLAIGAMENGKHVLCEKPLGISKAEVEEMVAASKRNNVFLMEAMWSRFNPTIQKVKQMIDDEELGELCYLHADFAFYALDRDEDSRLLNPELASGSVLDIGIYPIFLAYLLLGMPDKILATSNFHPNGTELQTSMIFDYDRAQAVLYSGLTSRSSMIAEVSCTKGELLLNSRWHEANGYRLVKEGEEQEVPMPLTGIGYYYEILEVNKCLKEEKIESDLWSHQNSLNLSELLDTVREKCGITFPFET</sequence>
<evidence type="ECO:0000313" key="8">
    <source>
        <dbReference type="Proteomes" id="UP000321621"/>
    </source>
</evidence>
<dbReference type="EMBL" id="VNWK01000013">
    <property type="protein sequence ID" value="TXJ98705.1"/>
    <property type="molecule type" value="Genomic_DNA"/>
</dbReference>
<feature type="domain" description="GFO/IDH/MocA-like oxidoreductase" evidence="4">
    <location>
        <begin position="132"/>
        <end position="247"/>
    </location>
</feature>
<evidence type="ECO:0000259" key="4">
    <source>
        <dbReference type="Pfam" id="PF22725"/>
    </source>
</evidence>
<reference evidence="6 8" key="2">
    <citation type="submission" date="2019-07" db="EMBL/GenBank/DDBJ databases">
        <title>Draft genome of two Muricauda strains isolated from deep sea.</title>
        <authorList>
            <person name="Sun C."/>
        </authorList>
    </citation>
    <scope>NUCLEOTIDE SEQUENCE [LARGE SCALE GENOMIC DNA]</scope>
    <source>
        <strain evidence="6 8">72</strain>
    </source>
</reference>
<dbReference type="InterPro" id="IPR055170">
    <property type="entry name" value="GFO_IDH_MocA-like_dom"/>
</dbReference>
<dbReference type="RefSeq" id="WP_119646429.1">
    <property type="nucleotide sequence ID" value="NZ_QXFI01000013.1"/>
</dbReference>
<dbReference type="Gene3D" id="3.40.50.720">
    <property type="entry name" value="NAD(P)-binding Rossmann-like Domain"/>
    <property type="match status" value="1"/>
</dbReference>
<name>A0A3A1NJX2_9FLAO</name>
<dbReference type="InterPro" id="IPR036291">
    <property type="entry name" value="NAD(P)-bd_dom_sf"/>
</dbReference>
<dbReference type="Pfam" id="PF22725">
    <property type="entry name" value="GFO_IDH_MocA_C3"/>
    <property type="match status" value="1"/>
</dbReference>
<evidence type="ECO:0000313" key="6">
    <source>
        <dbReference type="EMBL" id="TXJ98705.1"/>
    </source>
</evidence>
<dbReference type="GO" id="GO:0016491">
    <property type="term" value="F:oxidoreductase activity"/>
    <property type="evidence" value="ECO:0007669"/>
    <property type="project" value="UniProtKB-KW"/>
</dbReference>
<organism evidence="5 7">
    <name type="scientific">Flagellimonas pelagia</name>
    <dbReference type="NCBI Taxonomy" id="2306998"/>
    <lineage>
        <taxon>Bacteria</taxon>
        <taxon>Pseudomonadati</taxon>
        <taxon>Bacteroidota</taxon>
        <taxon>Flavobacteriia</taxon>
        <taxon>Flavobacteriales</taxon>
        <taxon>Flavobacteriaceae</taxon>
        <taxon>Flagellimonas</taxon>
    </lineage>
</organism>
<dbReference type="SUPFAM" id="SSF51735">
    <property type="entry name" value="NAD(P)-binding Rossmann-fold domains"/>
    <property type="match status" value="1"/>
</dbReference>
<dbReference type="PANTHER" id="PTHR22604:SF105">
    <property type="entry name" value="TRANS-1,2-DIHYDROBENZENE-1,2-DIOL DEHYDROGENASE"/>
    <property type="match status" value="1"/>
</dbReference>
<dbReference type="Pfam" id="PF01408">
    <property type="entry name" value="GFO_IDH_MocA"/>
    <property type="match status" value="1"/>
</dbReference>
<keyword evidence="2" id="KW-0560">Oxidoreductase</keyword>
<evidence type="ECO:0000313" key="5">
    <source>
        <dbReference type="EMBL" id="RIV45943.1"/>
    </source>
</evidence>
<dbReference type="EMBL" id="QXFI01000013">
    <property type="protein sequence ID" value="RIV45943.1"/>
    <property type="molecule type" value="Genomic_DNA"/>
</dbReference>
<comment type="caution">
    <text evidence="5">The sequence shown here is derived from an EMBL/GenBank/DDBJ whole genome shotgun (WGS) entry which is preliminary data.</text>
</comment>
<accession>A0A3A1NJX2</accession>
<evidence type="ECO:0000259" key="3">
    <source>
        <dbReference type="Pfam" id="PF01408"/>
    </source>
</evidence>
<dbReference type="SUPFAM" id="SSF55347">
    <property type="entry name" value="Glyceraldehyde-3-phosphate dehydrogenase-like, C-terminal domain"/>
    <property type="match status" value="1"/>
</dbReference>
<dbReference type="Proteomes" id="UP000321621">
    <property type="component" value="Unassembled WGS sequence"/>
</dbReference>
<keyword evidence="8" id="KW-1185">Reference proteome</keyword>
<dbReference type="OrthoDB" id="9815825at2"/>
<evidence type="ECO:0000256" key="1">
    <source>
        <dbReference type="ARBA" id="ARBA00010928"/>
    </source>
</evidence>
<dbReference type="Proteomes" id="UP000266691">
    <property type="component" value="Unassembled WGS sequence"/>
</dbReference>
<dbReference type="InterPro" id="IPR050984">
    <property type="entry name" value="Gfo/Idh/MocA_domain"/>
</dbReference>
<gene>
    <name evidence="5" type="ORF">D2V05_05040</name>
    <name evidence="6" type="ORF">FQ017_05005</name>
</gene>
<evidence type="ECO:0000313" key="7">
    <source>
        <dbReference type="Proteomes" id="UP000266691"/>
    </source>
</evidence>
<dbReference type="AlphaFoldDB" id="A0A3A1NJX2"/>
<evidence type="ECO:0000256" key="2">
    <source>
        <dbReference type="ARBA" id="ARBA00023002"/>
    </source>
</evidence>
<feature type="domain" description="Gfo/Idh/MocA-like oxidoreductase N-terminal" evidence="3">
    <location>
        <begin position="5"/>
        <end position="121"/>
    </location>
</feature>
<dbReference type="GO" id="GO:0000166">
    <property type="term" value="F:nucleotide binding"/>
    <property type="evidence" value="ECO:0007669"/>
    <property type="project" value="InterPro"/>
</dbReference>
<proteinExistence type="inferred from homology"/>